<feature type="compositionally biased region" description="Basic and acidic residues" evidence="2">
    <location>
        <begin position="180"/>
        <end position="191"/>
    </location>
</feature>
<sequence length="290" mass="33578">SKELARIAKHEKSMINNFCFNCGVKGHRETVCKKTRAGRNHVMQKFEEYKKRIEAITDRERTQYLAKTELTGQDLLSTALKKLVPHGSVTRNHLSLCEKCGEVGGHDDAKKCTNRRNPEYVDKMRLLINLYKCKHGIKDIDNEENIEDLELKDSLEDDYLTLTDSEPDTDIIVLDDDNNNEEKKSPKKDTKINRKQNIGKQKTLVAKTEVTKEPARDESEFIFEHLVERKDETNGQETDEEYNIPWEAKLEQITETNAPRTIQDVSNLVTEEILLYMKDILETVEDEIGH</sequence>
<proteinExistence type="predicted"/>
<dbReference type="GO" id="GO:0003676">
    <property type="term" value="F:nucleic acid binding"/>
    <property type="evidence" value="ECO:0007669"/>
    <property type="project" value="InterPro"/>
</dbReference>
<evidence type="ECO:0000256" key="1">
    <source>
        <dbReference type="PROSITE-ProRule" id="PRU00047"/>
    </source>
</evidence>
<evidence type="ECO:0000256" key="2">
    <source>
        <dbReference type="SAM" id="MobiDB-lite"/>
    </source>
</evidence>
<organism evidence="4 5">
    <name type="scientific">Acrobeloides nanus</name>
    <dbReference type="NCBI Taxonomy" id="290746"/>
    <lineage>
        <taxon>Eukaryota</taxon>
        <taxon>Metazoa</taxon>
        <taxon>Ecdysozoa</taxon>
        <taxon>Nematoda</taxon>
        <taxon>Chromadorea</taxon>
        <taxon>Rhabditida</taxon>
        <taxon>Tylenchina</taxon>
        <taxon>Cephalobomorpha</taxon>
        <taxon>Cephaloboidea</taxon>
        <taxon>Cephalobidae</taxon>
        <taxon>Acrobeloides</taxon>
    </lineage>
</organism>
<accession>A0A914DSR8</accession>
<feature type="compositionally biased region" description="Acidic residues" evidence="2">
    <location>
        <begin position="170"/>
        <end position="179"/>
    </location>
</feature>
<dbReference type="PROSITE" id="PS50158">
    <property type="entry name" value="ZF_CCHC"/>
    <property type="match status" value="1"/>
</dbReference>
<dbReference type="WBParaSite" id="ACRNAN_scaffold3717.g26587.t1">
    <property type="protein sequence ID" value="ACRNAN_scaffold3717.g26587.t1"/>
    <property type="gene ID" value="ACRNAN_scaffold3717.g26587"/>
</dbReference>
<evidence type="ECO:0000313" key="4">
    <source>
        <dbReference type="Proteomes" id="UP000887540"/>
    </source>
</evidence>
<feature type="domain" description="CCHC-type" evidence="3">
    <location>
        <begin position="19"/>
        <end position="34"/>
    </location>
</feature>
<feature type="region of interest" description="Disordered" evidence="2">
    <location>
        <begin position="170"/>
        <end position="191"/>
    </location>
</feature>
<keyword evidence="1" id="KW-0862">Zinc</keyword>
<keyword evidence="1" id="KW-0863">Zinc-finger</keyword>
<dbReference type="Proteomes" id="UP000887540">
    <property type="component" value="Unplaced"/>
</dbReference>
<evidence type="ECO:0000313" key="5">
    <source>
        <dbReference type="WBParaSite" id="ACRNAN_scaffold3717.g26587.t1"/>
    </source>
</evidence>
<dbReference type="InterPro" id="IPR001878">
    <property type="entry name" value="Znf_CCHC"/>
</dbReference>
<keyword evidence="1" id="KW-0479">Metal-binding</keyword>
<reference evidence="5" key="1">
    <citation type="submission" date="2022-11" db="UniProtKB">
        <authorList>
            <consortium name="WormBaseParasite"/>
        </authorList>
    </citation>
    <scope>IDENTIFICATION</scope>
</reference>
<protein>
    <submittedName>
        <fullName evidence="5">CCHC-type domain-containing protein</fullName>
    </submittedName>
</protein>
<dbReference type="AlphaFoldDB" id="A0A914DSR8"/>
<dbReference type="GO" id="GO:0008270">
    <property type="term" value="F:zinc ion binding"/>
    <property type="evidence" value="ECO:0007669"/>
    <property type="project" value="UniProtKB-KW"/>
</dbReference>
<keyword evidence="4" id="KW-1185">Reference proteome</keyword>
<evidence type="ECO:0000259" key="3">
    <source>
        <dbReference type="PROSITE" id="PS50158"/>
    </source>
</evidence>
<name>A0A914DSR8_9BILA</name>